<comment type="subcellular location">
    <subcellularLocation>
        <location evidence="1">Membrane</location>
        <topology evidence="1">Multi-pass membrane protein</topology>
    </subcellularLocation>
</comment>
<dbReference type="Pfam" id="PF12906">
    <property type="entry name" value="RINGv"/>
    <property type="match status" value="1"/>
</dbReference>
<dbReference type="EMBL" id="MPUH01000701">
    <property type="protein sequence ID" value="OMJ75250.1"/>
    <property type="molecule type" value="Genomic_DNA"/>
</dbReference>
<proteinExistence type="predicted"/>
<evidence type="ECO:0000256" key="1">
    <source>
        <dbReference type="ARBA" id="ARBA00004141"/>
    </source>
</evidence>
<name>A0A1R2BEV4_9CILI</name>
<evidence type="ECO:0000256" key="10">
    <source>
        <dbReference type="SAM" id="Phobius"/>
    </source>
</evidence>
<dbReference type="CDD" id="cd16495">
    <property type="entry name" value="RING_CH-C4HC3_MARCH"/>
    <property type="match status" value="1"/>
</dbReference>
<keyword evidence="6" id="KW-0833">Ubl conjugation pathway</keyword>
<organism evidence="12 13">
    <name type="scientific">Stentor coeruleus</name>
    <dbReference type="NCBI Taxonomy" id="5963"/>
    <lineage>
        <taxon>Eukaryota</taxon>
        <taxon>Sar</taxon>
        <taxon>Alveolata</taxon>
        <taxon>Ciliophora</taxon>
        <taxon>Postciliodesmatophora</taxon>
        <taxon>Heterotrichea</taxon>
        <taxon>Heterotrichida</taxon>
        <taxon>Stentoridae</taxon>
        <taxon>Stentor</taxon>
    </lineage>
</organism>
<accession>A0A1R2BEV4</accession>
<feature type="transmembrane region" description="Helical" evidence="10">
    <location>
        <begin position="90"/>
        <end position="114"/>
    </location>
</feature>
<reference evidence="12 13" key="1">
    <citation type="submission" date="2016-11" db="EMBL/GenBank/DDBJ databases">
        <title>The macronuclear genome of Stentor coeruleus: a giant cell with tiny introns.</title>
        <authorList>
            <person name="Slabodnick M."/>
            <person name="Ruby J.G."/>
            <person name="Reiff S.B."/>
            <person name="Swart E.C."/>
            <person name="Gosai S."/>
            <person name="Prabakaran S."/>
            <person name="Witkowska E."/>
            <person name="Larue G.E."/>
            <person name="Fisher S."/>
            <person name="Freeman R.M."/>
            <person name="Gunawardena J."/>
            <person name="Chu W."/>
            <person name="Stover N.A."/>
            <person name="Gregory B.D."/>
            <person name="Nowacki M."/>
            <person name="Derisi J."/>
            <person name="Roy S.W."/>
            <person name="Marshall W.F."/>
            <person name="Sood P."/>
        </authorList>
    </citation>
    <scope>NUCLEOTIDE SEQUENCE [LARGE SCALE GENOMIC DNA]</scope>
    <source>
        <strain evidence="12">WM001</strain>
    </source>
</reference>
<dbReference type="InterPro" id="IPR011016">
    <property type="entry name" value="Znf_RING-CH"/>
</dbReference>
<sequence length="183" mass="21290">MGNYLYINKTGNFESMEKICRICLDKSEEKFISPCLCKGTSKYIHEECLKQWLRQKSEKILGSQCEVCHHSYSIKINHSIHLKFLYSNTLCAIIFLLSLALLIVTSLVLFPLLYPKLFPYSTTIRAILMIVSLFLLIFSMIMTTLSLKRVCNINDIYTWEIEEYKEQKARSDSVHKLTDLTLS</sequence>
<keyword evidence="7" id="KW-0862">Zinc</keyword>
<evidence type="ECO:0000256" key="6">
    <source>
        <dbReference type="ARBA" id="ARBA00022786"/>
    </source>
</evidence>
<keyword evidence="3 10" id="KW-0812">Transmembrane</keyword>
<evidence type="ECO:0000256" key="2">
    <source>
        <dbReference type="ARBA" id="ARBA00022679"/>
    </source>
</evidence>
<evidence type="ECO:0000256" key="7">
    <source>
        <dbReference type="ARBA" id="ARBA00022833"/>
    </source>
</evidence>
<keyword evidence="5" id="KW-0863">Zinc-finger</keyword>
<evidence type="ECO:0000256" key="9">
    <source>
        <dbReference type="ARBA" id="ARBA00023136"/>
    </source>
</evidence>
<evidence type="ECO:0000259" key="11">
    <source>
        <dbReference type="PROSITE" id="PS51292"/>
    </source>
</evidence>
<evidence type="ECO:0000256" key="5">
    <source>
        <dbReference type="ARBA" id="ARBA00022771"/>
    </source>
</evidence>
<keyword evidence="8 10" id="KW-1133">Transmembrane helix</keyword>
<evidence type="ECO:0000256" key="8">
    <source>
        <dbReference type="ARBA" id="ARBA00022989"/>
    </source>
</evidence>
<dbReference type="PANTHER" id="PTHR46065">
    <property type="entry name" value="E3 UBIQUITIN-PROTEIN LIGASE MARCH 2/3 FAMILY MEMBER"/>
    <property type="match status" value="1"/>
</dbReference>
<dbReference type="Proteomes" id="UP000187209">
    <property type="component" value="Unassembled WGS sequence"/>
</dbReference>
<dbReference type="AlphaFoldDB" id="A0A1R2BEV4"/>
<dbReference type="GO" id="GO:0008270">
    <property type="term" value="F:zinc ion binding"/>
    <property type="evidence" value="ECO:0007669"/>
    <property type="project" value="UniProtKB-KW"/>
</dbReference>
<feature type="domain" description="RING-CH-type" evidence="11">
    <location>
        <begin position="12"/>
        <end position="75"/>
    </location>
</feature>
<protein>
    <recommendedName>
        <fullName evidence="11">RING-CH-type domain-containing protein</fullName>
    </recommendedName>
</protein>
<keyword evidence="4" id="KW-0479">Metal-binding</keyword>
<dbReference type="GO" id="GO:0016740">
    <property type="term" value="F:transferase activity"/>
    <property type="evidence" value="ECO:0007669"/>
    <property type="project" value="UniProtKB-KW"/>
</dbReference>
<keyword evidence="13" id="KW-1185">Reference proteome</keyword>
<evidence type="ECO:0000256" key="3">
    <source>
        <dbReference type="ARBA" id="ARBA00022692"/>
    </source>
</evidence>
<dbReference type="InterPro" id="IPR013083">
    <property type="entry name" value="Znf_RING/FYVE/PHD"/>
</dbReference>
<dbReference type="PANTHER" id="PTHR46065:SF3">
    <property type="entry name" value="FI20425P1"/>
    <property type="match status" value="1"/>
</dbReference>
<dbReference type="SMART" id="SM00744">
    <property type="entry name" value="RINGv"/>
    <property type="match status" value="1"/>
</dbReference>
<dbReference type="PROSITE" id="PS51292">
    <property type="entry name" value="ZF_RING_CH"/>
    <property type="match status" value="1"/>
</dbReference>
<comment type="caution">
    <text evidence="12">The sequence shown here is derived from an EMBL/GenBank/DDBJ whole genome shotgun (WGS) entry which is preliminary data.</text>
</comment>
<dbReference type="GO" id="GO:0016020">
    <property type="term" value="C:membrane"/>
    <property type="evidence" value="ECO:0007669"/>
    <property type="project" value="UniProtKB-SubCell"/>
</dbReference>
<gene>
    <name evidence="12" type="ORF">SteCoe_25647</name>
</gene>
<evidence type="ECO:0000313" key="13">
    <source>
        <dbReference type="Proteomes" id="UP000187209"/>
    </source>
</evidence>
<dbReference type="OrthoDB" id="264354at2759"/>
<keyword evidence="2" id="KW-0808">Transferase</keyword>
<keyword evidence="9 10" id="KW-0472">Membrane</keyword>
<evidence type="ECO:0000256" key="4">
    <source>
        <dbReference type="ARBA" id="ARBA00022723"/>
    </source>
</evidence>
<feature type="transmembrane region" description="Helical" evidence="10">
    <location>
        <begin position="126"/>
        <end position="147"/>
    </location>
</feature>
<dbReference type="Gene3D" id="3.30.40.10">
    <property type="entry name" value="Zinc/RING finger domain, C3HC4 (zinc finger)"/>
    <property type="match status" value="1"/>
</dbReference>
<dbReference type="SUPFAM" id="SSF57850">
    <property type="entry name" value="RING/U-box"/>
    <property type="match status" value="1"/>
</dbReference>
<evidence type="ECO:0000313" key="12">
    <source>
        <dbReference type="EMBL" id="OMJ75250.1"/>
    </source>
</evidence>